<comment type="similarity">
    <text evidence="2">Belongs to the GMC oxidoreductase family.</text>
</comment>
<dbReference type="InterPro" id="IPR000172">
    <property type="entry name" value="GMC_OxRdtase_N"/>
</dbReference>
<evidence type="ECO:0000256" key="2">
    <source>
        <dbReference type="ARBA" id="ARBA00010790"/>
    </source>
</evidence>
<evidence type="ECO:0000313" key="5">
    <source>
        <dbReference type="EMBL" id="THH26925.1"/>
    </source>
</evidence>
<dbReference type="PANTHER" id="PTHR11552">
    <property type="entry name" value="GLUCOSE-METHANOL-CHOLINE GMC OXIDOREDUCTASE"/>
    <property type="match status" value="1"/>
</dbReference>
<proteinExistence type="inferred from homology"/>
<dbReference type="Pfam" id="PF05199">
    <property type="entry name" value="GMC_oxred_C"/>
    <property type="match status" value="1"/>
</dbReference>
<accession>A0A4S4MMJ3</accession>
<keyword evidence="6" id="KW-1185">Reference proteome</keyword>
<feature type="binding site" evidence="3">
    <location>
        <begin position="16"/>
        <end position="17"/>
    </location>
    <ligand>
        <name>FAD</name>
        <dbReference type="ChEBI" id="CHEBI:57692"/>
    </ligand>
</feature>
<keyword evidence="3" id="KW-0285">Flavoprotein</keyword>
<evidence type="ECO:0000256" key="1">
    <source>
        <dbReference type="ARBA" id="ARBA00001974"/>
    </source>
</evidence>
<dbReference type="Pfam" id="PF00732">
    <property type="entry name" value="GMC_oxred_N"/>
    <property type="match status" value="1"/>
</dbReference>
<comment type="cofactor">
    <cofactor evidence="1 3">
        <name>FAD</name>
        <dbReference type="ChEBI" id="CHEBI:57692"/>
    </cofactor>
</comment>
<reference evidence="5 6" key="1">
    <citation type="submission" date="2019-02" db="EMBL/GenBank/DDBJ databases">
        <title>Genome sequencing of the rare red list fungi Antrodiella citrinella (Flaviporus citrinellus).</title>
        <authorList>
            <person name="Buettner E."/>
            <person name="Kellner H."/>
        </authorList>
    </citation>
    <scope>NUCLEOTIDE SEQUENCE [LARGE SCALE GENOMIC DNA]</scope>
    <source>
        <strain evidence="5 6">DSM 108506</strain>
    </source>
</reference>
<evidence type="ECO:0000259" key="4">
    <source>
        <dbReference type="PROSITE" id="PS00624"/>
    </source>
</evidence>
<dbReference type="Proteomes" id="UP000308730">
    <property type="component" value="Unassembled WGS sequence"/>
</dbReference>
<dbReference type="InterPro" id="IPR036188">
    <property type="entry name" value="FAD/NAD-bd_sf"/>
</dbReference>
<organism evidence="5 6">
    <name type="scientific">Antrodiella citrinella</name>
    <dbReference type="NCBI Taxonomy" id="2447956"/>
    <lineage>
        <taxon>Eukaryota</taxon>
        <taxon>Fungi</taxon>
        <taxon>Dikarya</taxon>
        <taxon>Basidiomycota</taxon>
        <taxon>Agaricomycotina</taxon>
        <taxon>Agaricomycetes</taxon>
        <taxon>Polyporales</taxon>
        <taxon>Steccherinaceae</taxon>
        <taxon>Antrodiella</taxon>
    </lineage>
</organism>
<dbReference type="GO" id="GO:0016614">
    <property type="term" value="F:oxidoreductase activity, acting on CH-OH group of donors"/>
    <property type="evidence" value="ECO:0007669"/>
    <property type="project" value="InterPro"/>
</dbReference>
<sequence>MLSANEYDIIFAGGGTTACLVAGRLIAAEPSLRILIVESGPRTLEDLAHVQPARFATHLQPNTRTVKFMASKPAAALDGRSVIVPTGQCLGGGSSVNFTVYNRASASDFDDWERKYKNPGWGSDDMLPYLKKVETYQVQPDKETHGYSGPLSVSLGGIVGNVGEDFLEVAGHYDPKRGRTDDISGVTSGINKYGHCRKWISATTGRRSDVPHHFIYPQSHNPNLVILTEHLVKRVVFENNRAVSVEYFPNAKFHPEASQEILNARATRLVIVSAGSCGSPLILERSGIGATNVLQAAGVKPLVDLPGVGATYQDHTGMFPVFHASDESETLDAIVRGKPEEIEKWSAKWLQSGSGLMASNGLDAGLKLRPDEEELKAIGPDFTPRWKEYYADAPDKPVLFFAPLSLLVGNVLLAPERKYFTFSYYVQYPASTGHIHISSGEDVYAAPDFDPAFLTKPEDVAALRWGYKVMREFTRRMKCYRGEYTPWHPQFPEGSEGTCRHEAMPVPMDAPNIKWTAEDNKIIDKYHRDFAEFFVVLILIITDLSIAPSNVSANTYSTTLGIAEKAAAIIAEDLGIKGV</sequence>
<evidence type="ECO:0000313" key="6">
    <source>
        <dbReference type="Proteomes" id="UP000308730"/>
    </source>
</evidence>
<evidence type="ECO:0000256" key="3">
    <source>
        <dbReference type="PIRSR" id="PIRSR000137-2"/>
    </source>
</evidence>
<keyword evidence="3" id="KW-0274">FAD</keyword>
<feature type="binding site" evidence="3">
    <location>
        <position position="232"/>
    </location>
    <ligand>
        <name>FAD</name>
        <dbReference type="ChEBI" id="CHEBI:57692"/>
    </ligand>
</feature>
<dbReference type="OrthoDB" id="269227at2759"/>
<dbReference type="AlphaFoldDB" id="A0A4S4MMJ3"/>
<dbReference type="GO" id="GO:0050660">
    <property type="term" value="F:flavin adenine dinucleotide binding"/>
    <property type="evidence" value="ECO:0007669"/>
    <property type="project" value="InterPro"/>
</dbReference>
<feature type="binding site" evidence="3">
    <location>
        <begin position="97"/>
        <end position="100"/>
    </location>
    <ligand>
        <name>FAD</name>
        <dbReference type="ChEBI" id="CHEBI:57692"/>
    </ligand>
</feature>
<gene>
    <name evidence="5" type="ORF">EUX98_g7267</name>
</gene>
<dbReference type="InterPro" id="IPR012132">
    <property type="entry name" value="GMC_OxRdtase"/>
</dbReference>
<protein>
    <recommendedName>
        <fullName evidence="4">Glucose-methanol-choline oxidoreductase N-terminal domain-containing protein</fullName>
    </recommendedName>
</protein>
<dbReference type="PANTHER" id="PTHR11552:SF78">
    <property type="entry name" value="GLUCOSE-METHANOL-CHOLINE OXIDOREDUCTASE N-TERMINAL DOMAIN-CONTAINING PROTEIN"/>
    <property type="match status" value="1"/>
</dbReference>
<dbReference type="Gene3D" id="3.30.560.10">
    <property type="entry name" value="Glucose Oxidase, domain 3"/>
    <property type="match status" value="1"/>
</dbReference>
<feature type="domain" description="Glucose-methanol-choline oxidoreductase N-terminal" evidence="4">
    <location>
        <begin position="275"/>
        <end position="289"/>
    </location>
</feature>
<dbReference type="PROSITE" id="PS00624">
    <property type="entry name" value="GMC_OXRED_2"/>
    <property type="match status" value="1"/>
</dbReference>
<dbReference type="Gene3D" id="3.50.50.60">
    <property type="entry name" value="FAD/NAD(P)-binding domain"/>
    <property type="match status" value="1"/>
</dbReference>
<name>A0A4S4MMJ3_9APHY</name>
<dbReference type="EMBL" id="SGPM01000296">
    <property type="protein sequence ID" value="THH26925.1"/>
    <property type="molecule type" value="Genomic_DNA"/>
</dbReference>
<dbReference type="PIRSF" id="PIRSF000137">
    <property type="entry name" value="Alcohol_oxidase"/>
    <property type="match status" value="1"/>
</dbReference>
<dbReference type="SUPFAM" id="SSF51905">
    <property type="entry name" value="FAD/NAD(P)-binding domain"/>
    <property type="match status" value="1"/>
</dbReference>
<dbReference type="SUPFAM" id="SSF54373">
    <property type="entry name" value="FAD-linked reductases, C-terminal domain"/>
    <property type="match status" value="1"/>
</dbReference>
<comment type="caution">
    <text evidence="5">The sequence shown here is derived from an EMBL/GenBank/DDBJ whole genome shotgun (WGS) entry which is preliminary data.</text>
</comment>
<dbReference type="InterPro" id="IPR007867">
    <property type="entry name" value="GMC_OxRtase_C"/>
</dbReference>